<gene>
    <name evidence="2" type="ORF">OMM_05983</name>
</gene>
<evidence type="ECO:0000259" key="1">
    <source>
        <dbReference type="Pfam" id="PF07603"/>
    </source>
</evidence>
<accession>A0A1V1NSP2</accession>
<name>A0A1V1NSP2_9BACT</name>
<sequence>MHFFCYLVSINSRLIGSNNVGLSNYFQTMSSFYWSSTSYAHNTGNAWGVHFNHGYDNYNAKDSSYYVRAVRGGQCRSFGHLIIWSPMQGDILITGTNLPITWDTATIKGNVNITLSRQGGKSDTFETIISETENDGHYDWTITGPPSPNCMLKIEPFSFPYSGTQQSFYHQKSGYENQYQCPITFFHFRPEKFYWQ</sequence>
<evidence type="ECO:0000313" key="2">
    <source>
        <dbReference type="EMBL" id="ETR65599.1"/>
    </source>
</evidence>
<reference evidence="3" key="1">
    <citation type="submission" date="2012-11" db="EMBL/GenBank/DDBJ databases">
        <authorList>
            <person name="Lucero-Rivera Y.E."/>
            <person name="Tovar-Ramirez D."/>
        </authorList>
    </citation>
    <scope>NUCLEOTIDE SEQUENCE [LARGE SCALE GENOMIC DNA]</scope>
    <source>
        <strain evidence="3">Araruama</strain>
    </source>
</reference>
<feature type="domain" description="Lcl C-terminal" evidence="1">
    <location>
        <begin position="25"/>
        <end position="71"/>
    </location>
</feature>
<dbReference type="EMBL" id="ATBP01002667">
    <property type="protein sequence ID" value="ETR65599.1"/>
    <property type="molecule type" value="Genomic_DNA"/>
</dbReference>
<dbReference type="Pfam" id="PF07603">
    <property type="entry name" value="Lcl_C"/>
    <property type="match status" value="1"/>
</dbReference>
<evidence type="ECO:0000313" key="3">
    <source>
        <dbReference type="Proteomes" id="UP000189670"/>
    </source>
</evidence>
<organism evidence="2 3">
    <name type="scientific">Candidatus Magnetoglobus multicellularis str. Araruama</name>
    <dbReference type="NCBI Taxonomy" id="890399"/>
    <lineage>
        <taxon>Bacteria</taxon>
        <taxon>Pseudomonadati</taxon>
        <taxon>Thermodesulfobacteriota</taxon>
        <taxon>Desulfobacteria</taxon>
        <taxon>Desulfobacterales</taxon>
        <taxon>Desulfobacteraceae</taxon>
        <taxon>Candidatus Magnetoglobus</taxon>
    </lineage>
</organism>
<dbReference type="Proteomes" id="UP000189670">
    <property type="component" value="Unassembled WGS sequence"/>
</dbReference>
<dbReference type="AlphaFoldDB" id="A0A1V1NSP2"/>
<dbReference type="InterPro" id="IPR011460">
    <property type="entry name" value="Lcl_C"/>
</dbReference>
<proteinExistence type="predicted"/>
<protein>
    <recommendedName>
        <fullName evidence="1">Lcl C-terminal domain-containing protein</fullName>
    </recommendedName>
</protein>
<comment type="caution">
    <text evidence="2">The sequence shown here is derived from an EMBL/GenBank/DDBJ whole genome shotgun (WGS) entry which is preliminary data.</text>
</comment>